<sequence>MHGPFWGHIRQFMIYCSNILIPCKGITISGTKRYSPREIKERKHLRGGCAASMHTARSDAAGYRTGRGEEEVSRDSRVQRQCTLVAVIVFIIVIIYSMRQRSTGTASCCHGNMPS</sequence>
<keyword evidence="1" id="KW-0812">Transmembrane</keyword>
<reference evidence="2 3" key="1">
    <citation type="submission" date="2021-06" db="EMBL/GenBank/DDBJ databases">
        <title>Caerostris extrusa draft genome.</title>
        <authorList>
            <person name="Kono N."/>
            <person name="Arakawa K."/>
        </authorList>
    </citation>
    <scope>NUCLEOTIDE SEQUENCE [LARGE SCALE GENOMIC DNA]</scope>
</reference>
<dbReference type="EMBL" id="BPLR01012429">
    <property type="protein sequence ID" value="GIY53903.1"/>
    <property type="molecule type" value="Genomic_DNA"/>
</dbReference>
<gene>
    <name evidence="2" type="ORF">CEXT_483021</name>
</gene>
<proteinExistence type="predicted"/>
<comment type="caution">
    <text evidence="2">The sequence shown here is derived from an EMBL/GenBank/DDBJ whole genome shotgun (WGS) entry which is preliminary data.</text>
</comment>
<accession>A0AAV4U7X5</accession>
<dbReference type="AlphaFoldDB" id="A0AAV4U7X5"/>
<evidence type="ECO:0000313" key="3">
    <source>
        <dbReference type="Proteomes" id="UP001054945"/>
    </source>
</evidence>
<protein>
    <submittedName>
        <fullName evidence="2">Uncharacterized protein</fullName>
    </submittedName>
</protein>
<evidence type="ECO:0000313" key="2">
    <source>
        <dbReference type="EMBL" id="GIY53903.1"/>
    </source>
</evidence>
<dbReference type="Proteomes" id="UP001054945">
    <property type="component" value="Unassembled WGS sequence"/>
</dbReference>
<keyword evidence="1" id="KW-0472">Membrane</keyword>
<evidence type="ECO:0000256" key="1">
    <source>
        <dbReference type="SAM" id="Phobius"/>
    </source>
</evidence>
<name>A0AAV4U7X5_CAEEX</name>
<organism evidence="2 3">
    <name type="scientific">Caerostris extrusa</name>
    <name type="common">Bark spider</name>
    <name type="synonym">Caerostris bankana</name>
    <dbReference type="NCBI Taxonomy" id="172846"/>
    <lineage>
        <taxon>Eukaryota</taxon>
        <taxon>Metazoa</taxon>
        <taxon>Ecdysozoa</taxon>
        <taxon>Arthropoda</taxon>
        <taxon>Chelicerata</taxon>
        <taxon>Arachnida</taxon>
        <taxon>Araneae</taxon>
        <taxon>Araneomorphae</taxon>
        <taxon>Entelegynae</taxon>
        <taxon>Araneoidea</taxon>
        <taxon>Araneidae</taxon>
        <taxon>Caerostris</taxon>
    </lineage>
</organism>
<keyword evidence="3" id="KW-1185">Reference proteome</keyword>
<keyword evidence="1" id="KW-1133">Transmembrane helix</keyword>
<feature type="transmembrane region" description="Helical" evidence="1">
    <location>
        <begin position="82"/>
        <end position="99"/>
    </location>
</feature>